<evidence type="ECO:0000313" key="4">
    <source>
        <dbReference type="Proteomes" id="UP000796880"/>
    </source>
</evidence>
<organism evidence="3 4">
    <name type="scientific">Rhamnella rubrinervis</name>
    <dbReference type="NCBI Taxonomy" id="2594499"/>
    <lineage>
        <taxon>Eukaryota</taxon>
        <taxon>Viridiplantae</taxon>
        <taxon>Streptophyta</taxon>
        <taxon>Embryophyta</taxon>
        <taxon>Tracheophyta</taxon>
        <taxon>Spermatophyta</taxon>
        <taxon>Magnoliopsida</taxon>
        <taxon>eudicotyledons</taxon>
        <taxon>Gunneridae</taxon>
        <taxon>Pentapetalae</taxon>
        <taxon>rosids</taxon>
        <taxon>fabids</taxon>
        <taxon>Rosales</taxon>
        <taxon>Rhamnaceae</taxon>
        <taxon>rhamnoid group</taxon>
        <taxon>Rhamneae</taxon>
        <taxon>Rhamnella</taxon>
    </lineage>
</organism>
<gene>
    <name evidence="3" type="ORF">FNV43_RR00447</name>
</gene>
<evidence type="ECO:0000256" key="1">
    <source>
        <dbReference type="SAM" id="Coils"/>
    </source>
</evidence>
<dbReference type="EMBL" id="VOIH02000001">
    <property type="protein sequence ID" value="KAF3455805.1"/>
    <property type="molecule type" value="Genomic_DNA"/>
</dbReference>
<proteinExistence type="predicted"/>
<feature type="region of interest" description="Disordered" evidence="2">
    <location>
        <begin position="1"/>
        <end position="27"/>
    </location>
</feature>
<dbReference type="Proteomes" id="UP000796880">
    <property type="component" value="Unassembled WGS sequence"/>
</dbReference>
<accession>A0A8K0HQD8</accession>
<feature type="compositionally biased region" description="Low complexity" evidence="2">
    <location>
        <begin position="1"/>
        <end position="18"/>
    </location>
</feature>
<sequence length="241" mass="26288">MIGGSSRSATPSRSTSSTRVDRSQANRELAELFQEEKNQASPFHPTNKGLSALISAANSALNSQFRDQVDRYSIDKTSLGAINASLQTLEHSLHIENNEKLPAVTRAKVAKQDLSQVDKKYQGVKTSLKSKEIEMKQLQETIQKLSTELEELKKEANDNVILGYNIMRRAVAWKFTGCNMIKLDQQATKEAQKGKQPASTQADEPTKAEAGSQDAPQSGNELVISLSEMGPSAEVQGAGKL</sequence>
<evidence type="ECO:0000313" key="3">
    <source>
        <dbReference type="EMBL" id="KAF3455805.1"/>
    </source>
</evidence>
<feature type="region of interest" description="Disordered" evidence="2">
    <location>
        <begin position="189"/>
        <end position="241"/>
    </location>
</feature>
<name>A0A8K0HQD8_9ROSA</name>
<comment type="caution">
    <text evidence="3">The sequence shown here is derived from an EMBL/GenBank/DDBJ whole genome shotgun (WGS) entry which is preliminary data.</text>
</comment>
<keyword evidence="1" id="KW-0175">Coiled coil</keyword>
<keyword evidence="4" id="KW-1185">Reference proteome</keyword>
<evidence type="ECO:0000256" key="2">
    <source>
        <dbReference type="SAM" id="MobiDB-lite"/>
    </source>
</evidence>
<reference evidence="3" key="1">
    <citation type="submission" date="2020-03" db="EMBL/GenBank/DDBJ databases">
        <title>A high-quality chromosome-level genome assembly of a woody plant with both climbing and erect habits, Rhamnella rubrinervis.</title>
        <authorList>
            <person name="Lu Z."/>
            <person name="Yang Y."/>
            <person name="Zhu X."/>
            <person name="Sun Y."/>
        </authorList>
    </citation>
    <scope>NUCLEOTIDE SEQUENCE</scope>
    <source>
        <strain evidence="3">BYM</strain>
        <tissue evidence="3">Leaf</tissue>
    </source>
</reference>
<feature type="coiled-coil region" evidence="1">
    <location>
        <begin position="121"/>
        <end position="162"/>
    </location>
</feature>
<dbReference type="AlphaFoldDB" id="A0A8K0HQD8"/>
<protein>
    <submittedName>
        <fullName evidence="3">Uncharacterized protein</fullName>
    </submittedName>
</protein>